<dbReference type="Proteomes" id="UP000319557">
    <property type="component" value="Chromosome"/>
</dbReference>
<feature type="transmembrane region" description="Helical" evidence="1">
    <location>
        <begin position="87"/>
        <end position="107"/>
    </location>
</feature>
<keyword evidence="3" id="KW-0645">Protease</keyword>
<feature type="transmembrane region" description="Helical" evidence="1">
    <location>
        <begin position="168"/>
        <end position="186"/>
    </location>
</feature>
<dbReference type="InterPro" id="IPR003675">
    <property type="entry name" value="Rce1/LyrA-like_dom"/>
</dbReference>
<evidence type="ECO:0000313" key="3">
    <source>
        <dbReference type="EMBL" id="QDS88148.1"/>
    </source>
</evidence>
<organism evidence="3 4">
    <name type="scientific">Rosistilla ulvae</name>
    <dbReference type="NCBI Taxonomy" id="1930277"/>
    <lineage>
        <taxon>Bacteria</taxon>
        <taxon>Pseudomonadati</taxon>
        <taxon>Planctomycetota</taxon>
        <taxon>Planctomycetia</taxon>
        <taxon>Pirellulales</taxon>
        <taxon>Pirellulaceae</taxon>
        <taxon>Rosistilla</taxon>
    </lineage>
</organism>
<proteinExistence type="predicted"/>
<dbReference type="PANTHER" id="PTHR36435">
    <property type="entry name" value="SLR1288 PROTEIN"/>
    <property type="match status" value="1"/>
</dbReference>
<gene>
    <name evidence="3" type="ORF">EC9_23350</name>
</gene>
<dbReference type="EMBL" id="CP036261">
    <property type="protein sequence ID" value="QDS88148.1"/>
    <property type="molecule type" value="Genomic_DNA"/>
</dbReference>
<accession>A0A517LZU2</accession>
<sequence>MNDPHHAFESVPQESTQAPIVAEIVPPPADAGPLRIWPVWMMVVVVIAFSLQVNLVSVVLAQLAVFGSVRAPDDAMILQLMESRIGFCLMLIPSQLAILIPPLVAAFASPTPWKQRLGLVRGHWPLWAWIAGGVATPLIGLVTTLVLSPFIESSEHLNQMTDVFRAQANGGFLFATLLMVGGLPAICEEVMFRGYIQTRLAQRLPAVAAVMIASVLFAVFHFDPVHVLAVLPIGLWLGYLRNASGSIFPAMLAHAINNTLSVISVMPEQTDAFDAPSALLSAGLLGLGLPCLLLAVVAGIFYAAPKAVAADETAQC</sequence>
<keyword evidence="4" id="KW-1185">Reference proteome</keyword>
<dbReference type="Pfam" id="PF02517">
    <property type="entry name" value="Rce1-like"/>
    <property type="match status" value="1"/>
</dbReference>
<feature type="transmembrane region" description="Helical" evidence="1">
    <location>
        <begin position="39"/>
        <end position="66"/>
    </location>
</feature>
<dbReference type="GO" id="GO:0004175">
    <property type="term" value="F:endopeptidase activity"/>
    <property type="evidence" value="ECO:0007669"/>
    <property type="project" value="UniProtKB-ARBA"/>
</dbReference>
<feature type="transmembrane region" description="Helical" evidence="1">
    <location>
        <begin position="206"/>
        <end position="235"/>
    </location>
</feature>
<feature type="transmembrane region" description="Helical" evidence="1">
    <location>
        <begin position="127"/>
        <end position="147"/>
    </location>
</feature>
<evidence type="ECO:0000259" key="2">
    <source>
        <dbReference type="Pfam" id="PF02517"/>
    </source>
</evidence>
<dbReference type="PANTHER" id="PTHR36435:SF1">
    <property type="entry name" value="CAAX AMINO TERMINAL PROTEASE FAMILY PROTEIN"/>
    <property type="match status" value="1"/>
</dbReference>
<evidence type="ECO:0000256" key="1">
    <source>
        <dbReference type="SAM" id="Phobius"/>
    </source>
</evidence>
<evidence type="ECO:0000313" key="4">
    <source>
        <dbReference type="Proteomes" id="UP000319557"/>
    </source>
</evidence>
<dbReference type="AlphaFoldDB" id="A0A517LZU2"/>
<dbReference type="RefSeq" id="WP_145345140.1">
    <property type="nucleotide sequence ID" value="NZ_CP036261.1"/>
</dbReference>
<keyword evidence="1" id="KW-0472">Membrane</keyword>
<feature type="domain" description="CAAX prenyl protease 2/Lysostaphin resistance protein A-like" evidence="2">
    <location>
        <begin position="173"/>
        <end position="259"/>
    </location>
</feature>
<feature type="transmembrane region" description="Helical" evidence="1">
    <location>
        <begin position="247"/>
        <end position="266"/>
    </location>
</feature>
<dbReference type="GO" id="GO:0080120">
    <property type="term" value="P:CAAX-box protein maturation"/>
    <property type="evidence" value="ECO:0007669"/>
    <property type="project" value="UniProtKB-ARBA"/>
</dbReference>
<dbReference type="KEGG" id="ruv:EC9_23350"/>
<reference evidence="3 4" key="1">
    <citation type="submission" date="2019-02" db="EMBL/GenBank/DDBJ databases">
        <title>Deep-cultivation of Planctomycetes and their phenomic and genomic characterization uncovers novel biology.</title>
        <authorList>
            <person name="Wiegand S."/>
            <person name="Jogler M."/>
            <person name="Boedeker C."/>
            <person name="Pinto D."/>
            <person name="Vollmers J."/>
            <person name="Rivas-Marin E."/>
            <person name="Kohn T."/>
            <person name="Peeters S.H."/>
            <person name="Heuer A."/>
            <person name="Rast P."/>
            <person name="Oberbeckmann S."/>
            <person name="Bunk B."/>
            <person name="Jeske O."/>
            <person name="Meyerdierks A."/>
            <person name="Storesund J.E."/>
            <person name="Kallscheuer N."/>
            <person name="Luecker S."/>
            <person name="Lage O.M."/>
            <person name="Pohl T."/>
            <person name="Merkel B.J."/>
            <person name="Hornburger P."/>
            <person name="Mueller R.-W."/>
            <person name="Bruemmer F."/>
            <person name="Labrenz M."/>
            <person name="Spormann A.M."/>
            <person name="Op den Camp H."/>
            <person name="Overmann J."/>
            <person name="Amann R."/>
            <person name="Jetten M.S.M."/>
            <person name="Mascher T."/>
            <person name="Medema M.H."/>
            <person name="Devos D.P."/>
            <person name="Kaster A.-K."/>
            <person name="Ovreas L."/>
            <person name="Rohde M."/>
            <person name="Galperin M.Y."/>
            <person name="Jogler C."/>
        </authorList>
    </citation>
    <scope>NUCLEOTIDE SEQUENCE [LARGE SCALE GENOMIC DNA]</scope>
    <source>
        <strain evidence="3 4">EC9</strain>
    </source>
</reference>
<protein>
    <submittedName>
        <fullName evidence="3">CAAX amino terminal protease self-immunity</fullName>
    </submittedName>
</protein>
<keyword evidence="1" id="KW-1133">Transmembrane helix</keyword>
<feature type="transmembrane region" description="Helical" evidence="1">
    <location>
        <begin position="278"/>
        <end position="304"/>
    </location>
</feature>
<dbReference type="InterPro" id="IPR052710">
    <property type="entry name" value="CAAX_protease"/>
</dbReference>
<name>A0A517LZU2_9BACT</name>
<dbReference type="GO" id="GO:0006508">
    <property type="term" value="P:proteolysis"/>
    <property type="evidence" value="ECO:0007669"/>
    <property type="project" value="UniProtKB-KW"/>
</dbReference>
<keyword evidence="3" id="KW-0378">Hydrolase</keyword>
<keyword evidence="1" id="KW-0812">Transmembrane</keyword>
<dbReference type="OrthoDB" id="2035856at2"/>